<organism evidence="2 3">
    <name type="scientific">Popillia japonica</name>
    <name type="common">Japanese beetle</name>
    <dbReference type="NCBI Taxonomy" id="7064"/>
    <lineage>
        <taxon>Eukaryota</taxon>
        <taxon>Metazoa</taxon>
        <taxon>Ecdysozoa</taxon>
        <taxon>Arthropoda</taxon>
        <taxon>Hexapoda</taxon>
        <taxon>Insecta</taxon>
        <taxon>Pterygota</taxon>
        <taxon>Neoptera</taxon>
        <taxon>Endopterygota</taxon>
        <taxon>Coleoptera</taxon>
        <taxon>Polyphaga</taxon>
        <taxon>Scarabaeiformia</taxon>
        <taxon>Scarabaeidae</taxon>
        <taxon>Rutelinae</taxon>
        <taxon>Popillia</taxon>
    </lineage>
</organism>
<dbReference type="EMBL" id="JASPKY010000058">
    <property type="protein sequence ID" value="KAK9744430.1"/>
    <property type="molecule type" value="Genomic_DNA"/>
</dbReference>
<keyword evidence="2" id="KW-0255">Endonuclease</keyword>
<dbReference type="AlphaFoldDB" id="A0AAW1M7Z7"/>
<feature type="domain" description="DDE-1" evidence="1">
    <location>
        <begin position="176"/>
        <end position="284"/>
    </location>
</feature>
<evidence type="ECO:0000313" key="2">
    <source>
        <dbReference type="EMBL" id="KAK9744430.1"/>
    </source>
</evidence>
<protein>
    <submittedName>
        <fullName evidence="2">DDE superfamily endonuclease</fullName>
    </submittedName>
</protein>
<keyword evidence="2" id="KW-0378">Hydrolase</keyword>
<reference evidence="2 3" key="1">
    <citation type="journal article" date="2024" name="BMC Genomics">
        <title>De novo assembly and annotation of Popillia japonica's genome with initial clues to its potential as an invasive pest.</title>
        <authorList>
            <person name="Cucini C."/>
            <person name="Boschi S."/>
            <person name="Funari R."/>
            <person name="Cardaioli E."/>
            <person name="Iannotti N."/>
            <person name="Marturano G."/>
            <person name="Paoli F."/>
            <person name="Bruttini M."/>
            <person name="Carapelli A."/>
            <person name="Frati F."/>
            <person name="Nardi F."/>
        </authorList>
    </citation>
    <scope>NUCLEOTIDE SEQUENCE [LARGE SCALE GENOMIC DNA]</scope>
    <source>
        <strain evidence="2">DMR45628</strain>
    </source>
</reference>
<proteinExistence type="predicted"/>
<dbReference type="Proteomes" id="UP001458880">
    <property type="component" value="Unassembled WGS sequence"/>
</dbReference>
<keyword evidence="3" id="KW-1185">Reference proteome</keyword>
<dbReference type="Pfam" id="PF03184">
    <property type="entry name" value="DDE_1"/>
    <property type="match status" value="1"/>
</dbReference>
<evidence type="ECO:0000313" key="3">
    <source>
        <dbReference type="Proteomes" id="UP001458880"/>
    </source>
</evidence>
<dbReference type="InterPro" id="IPR004875">
    <property type="entry name" value="DDE_SF_endonuclease_dom"/>
</dbReference>
<comment type="caution">
    <text evidence="2">The sequence shown here is derived from an EMBL/GenBank/DDBJ whole genome shotgun (WGS) entry which is preliminary data.</text>
</comment>
<sequence length="365" mass="41366">MQLGRHSLLNVAQEKELCRRIFRLAEVGMPLTQKVLRRSVFTFVEENGLNHPFSIQNRLAGRKWMEKELCRRIFRLAEVGMPLTQKVLRRSVFTFVEENGLNHPFSIQNSHNGSTKAFGLTEYFGKLKQILTDLNIMNQPQRIYKGIRLTLHHQQHVLSRKGAKRVHLIAPEHAESATVVACGNALGQRIPPMVLFKGKRQKPEWIDSMPPGTSIAMTARGSMTAVRFEMGLNHFVKFKSPGWCLLIIDGARSHLDAAIVDAAEAPDIMLLCLPSNTTHELQPSAFPRTLLMNFNHLIRVCFEHLSTIGMRRFLITARKENYQGPVTSKFNPFNKDVNPDVAYAPSTLTERALQTPANLIPLTKM</sequence>
<evidence type="ECO:0000259" key="1">
    <source>
        <dbReference type="Pfam" id="PF03184"/>
    </source>
</evidence>
<dbReference type="GO" id="GO:0004519">
    <property type="term" value="F:endonuclease activity"/>
    <property type="evidence" value="ECO:0007669"/>
    <property type="project" value="UniProtKB-KW"/>
</dbReference>
<keyword evidence="2" id="KW-0540">Nuclease</keyword>
<accession>A0AAW1M7Z7</accession>
<gene>
    <name evidence="2" type="ORF">QE152_g7790</name>
</gene>
<name>A0AAW1M7Z7_POPJA</name>
<dbReference type="GO" id="GO:0003676">
    <property type="term" value="F:nucleic acid binding"/>
    <property type="evidence" value="ECO:0007669"/>
    <property type="project" value="InterPro"/>
</dbReference>